<dbReference type="EMBL" id="JACSNV010000021">
    <property type="protein sequence ID" value="MBM6878776.1"/>
    <property type="molecule type" value="Genomic_DNA"/>
</dbReference>
<name>A0ABS2GBF6_9FIRM</name>
<protein>
    <submittedName>
        <fullName evidence="1">Diaminopimelate epimerase</fullName>
    </submittedName>
</protein>
<dbReference type="RefSeq" id="WP_205134433.1">
    <property type="nucleotide sequence ID" value="NZ_JACSNT010000019.1"/>
</dbReference>
<sequence>MEIRFIKTNPTQNMTLLIQSFVPRWEQLETAQRLIAYDSVYAEQAGYIEEPESEEADARLQMMAGEFCGNATLSLAAYLFAKEMPQPGEKTTLFLEVSGAPSLLTCDVEKTETDFVGTVSMPLPLWAAERDYVLQGTACRLFTVAFDGIWHILVPASLWGAQAEAMAVQAAEAWAETIDAEAFGILLFDEESLSLRPLVCVKGSSLVWERGCGSGTAAVGVYLSEKRKTSLSLEIRQPGGVMGIQAERTENRISRLVLTGHVSIVAEGTAYL</sequence>
<accession>A0ABS2GBF6</accession>
<reference evidence="1 2" key="1">
    <citation type="journal article" date="2021" name="Sci. Rep.">
        <title>The distribution of antibiotic resistance genes in chicken gut microbiota commensals.</title>
        <authorList>
            <person name="Juricova H."/>
            <person name="Matiasovicova J."/>
            <person name="Kubasova T."/>
            <person name="Cejkova D."/>
            <person name="Rychlik I."/>
        </authorList>
    </citation>
    <scope>NUCLEOTIDE SEQUENCE [LARGE SCALE GENOMIC DNA]</scope>
    <source>
        <strain evidence="1 2">An431b</strain>
    </source>
</reference>
<gene>
    <name evidence="1" type="ORF">H9X83_11520</name>
</gene>
<evidence type="ECO:0000313" key="1">
    <source>
        <dbReference type="EMBL" id="MBM6878776.1"/>
    </source>
</evidence>
<dbReference type="Gene3D" id="3.10.310.10">
    <property type="entry name" value="Diaminopimelate Epimerase, Chain A, domain 1"/>
    <property type="match status" value="2"/>
</dbReference>
<dbReference type="Pfam" id="PF26317">
    <property type="entry name" value="CntK_N"/>
    <property type="match status" value="1"/>
</dbReference>
<dbReference type="Proteomes" id="UP000729290">
    <property type="component" value="Unassembled WGS sequence"/>
</dbReference>
<evidence type="ECO:0000313" key="2">
    <source>
        <dbReference type="Proteomes" id="UP000729290"/>
    </source>
</evidence>
<proteinExistence type="predicted"/>
<keyword evidence="2" id="KW-1185">Reference proteome</keyword>
<dbReference type="InterPro" id="IPR058944">
    <property type="entry name" value="CntK-like"/>
</dbReference>
<organism evidence="1 2">
    <name type="scientific">Anaerotignum lactatifermentans</name>
    <dbReference type="NCBI Taxonomy" id="160404"/>
    <lineage>
        <taxon>Bacteria</taxon>
        <taxon>Bacillati</taxon>
        <taxon>Bacillota</taxon>
        <taxon>Clostridia</taxon>
        <taxon>Lachnospirales</taxon>
        <taxon>Anaerotignaceae</taxon>
        <taxon>Anaerotignum</taxon>
    </lineage>
</organism>
<dbReference type="SUPFAM" id="SSF54506">
    <property type="entry name" value="Diaminopimelate epimerase-like"/>
    <property type="match status" value="2"/>
</dbReference>
<comment type="caution">
    <text evidence="1">The sequence shown here is derived from an EMBL/GenBank/DDBJ whole genome shotgun (WGS) entry which is preliminary data.</text>
</comment>